<dbReference type="InterPro" id="IPR022742">
    <property type="entry name" value="Hydrolase_4"/>
</dbReference>
<accession>A0ABW9GB51</accession>
<sequence length="310" mass="35441">MQSLALPAPFSHADYVTGACGRQIFYCHTPLDDSNRTLVLIAVGRNETGLKYTDFAHLLASYGCAVVVCDHRGQGFSERLNSDPMLGDVEKFQFYIDDLKALYQHCQLGRFSQRYLLGHSMGGAITALYAARYPDDFQKLALLSPMFAIHLGKSPLWQVRWQIRVMRTRDKLRKQNHYAPGQRPFRWPPFTQNIITHSQSRYQALSHLFESYPKLGIGGPSNRWLNESFQAMAAIARLPKLPLAMLLLSAKEDCIVDNRAQTHFVEHQRQQGADISHHVISGAYHELLQEQEPIRQHCIELITDFFIDNK</sequence>
<dbReference type="InterPro" id="IPR000073">
    <property type="entry name" value="AB_hydrolase_1"/>
</dbReference>
<evidence type="ECO:0000313" key="2">
    <source>
        <dbReference type="EMBL" id="MFM2486919.1"/>
    </source>
</evidence>
<dbReference type="PRINTS" id="PR00111">
    <property type="entry name" value="ABHYDROLASE"/>
</dbReference>
<dbReference type="PANTHER" id="PTHR11614">
    <property type="entry name" value="PHOSPHOLIPASE-RELATED"/>
    <property type="match status" value="1"/>
</dbReference>
<dbReference type="InterPro" id="IPR029058">
    <property type="entry name" value="AB_hydrolase_fold"/>
</dbReference>
<proteinExistence type="predicted"/>
<gene>
    <name evidence="2" type="ORF">ABUE30_17955</name>
</gene>
<comment type="caution">
    <text evidence="2">The sequence shown here is derived from an EMBL/GenBank/DDBJ whole genome shotgun (WGS) entry which is preliminary data.</text>
</comment>
<dbReference type="GO" id="GO:0016787">
    <property type="term" value="F:hydrolase activity"/>
    <property type="evidence" value="ECO:0007669"/>
    <property type="project" value="UniProtKB-KW"/>
</dbReference>
<feature type="domain" description="Serine aminopeptidase S33" evidence="1">
    <location>
        <begin position="34"/>
        <end position="292"/>
    </location>
</feature>
<dbReference type="RefSeq" id="WP_408625219.1">
    <property type="nucleotide sequence ID" value="NZ_JBEQCT010000013.1"/>
</dbReference>
<dbReference type="InterPro" id="IPR051044">
    <property type="entry name" value="MAG_DAG_Lipase"/>
</dbReference>
<evidence type="ECO:0000259" key="1">
    <source>
        <dbReference type="Pfam" id="PF12146"/>
    </source>
</evidence>
<organism evidence="2 3">
    <name type="scientific">Celerinatantimonas yamalensis</name>
    <dbReference type="NCBI Taxonomy" id="559956"/>
    <lineage>
        <taxon>Bacteria</taxon>
        <taxon>Pseudomonadati</taxon>
        <taxon>Pseudomonadota</taxon>
        <taxon>Gammaproteobacteria</taxon>
        <taxon>Celerinatantimonadaceae</taxon>
        <taxon>Celerinatantimonas</taxon>
    </lineage>
</organism>
<evidence type="ECO:0000313" key="3">
    <source>
        <dbReference type="Proteomes" id="UP001629953"/>
    </source>
</evidence>
<reference evidence="2 3" key="1">
    <citation type="journal article" date="2013" name="Int. J. Syst. Evol. Microbiol.">
        <title>Celerinatantimonas yamalensis sp. nov., a cold-adapted diazotrophic bacterium from a cold permafrost brine.</title>
        <authorList>
            <person name="Shcherbakova V."/>
            <person name="Chuvilskaya N."/>
            <person name="Rivkina E."/>
            <person name="Demidov N."/>
            <person name="Uchaeva V."/>
            <person name="Suetin S."/>
            <person name="Suzina N."/>
            <person name="Gilichinsky D."/>
        </authorList>
    </citation>
    <scope>NUCLEOTIDE SEQUENCE [LARGE SCALE GENOMIC DNA]</scope>
    <source>
        <strain evidence="2 3">C7</strain>
    </source>
</reference>
<dbReference type="Proteomes" id="UP001629953">
    <property type="component" value="Unassembled WGS sequence"/>
</dbReference>
<protein>
    <submittedName>
        <fullName evidence="2">Alpha/beta fold hydrolase</fullName>
    </submittedName>
</protein>
<keyword evidence="2" id="KW-0378">Hydrolase</keyword>
<dbReference type="Gene3D" id="3.40.50.1820">
    <property type="entry name" value="alpha/beta hydrolase"/>
    <property type="match status" value="1"/>
</dbReference>
<dbReference type="SUPFAM" id="SSF53474">
    <property type="entry name" value="alpha/beta-Hydrolases"/>
    <property type="match status" value="1"/>
</dbReference>
<dbReference type="EMBL" id="JBEQCT010000013">
    <property type="protein sequence ID" value="MFM2486919.1"/>
    <property type="molecule type" value="Genomic_DNA"/>
</dbReference>
<name>A0ABW9GB51_9GAMM</name>
<keyword evidence="3" id="KW-1185">Reference proteome</keyword>
<dbReference type="Pfam" id="PF12146">
    <property type="entry name" value="Hydrolase_4"/>
    <property type="match status" value="1"/>
</dbReference>